<keyword evidence="4" id="KW-1133">Transmembrane helix</keyword>
<gene>
    <name evidence="6" type="primary">pxpB</name>
    <name evidence="6" type="ORF">GCM10022289_17500</name>
</gene>
<keyword evidence="4" id="KW-0812">Transmembrane</keyword>
<dbReference type="InterPro" id="IPR029000">
    <property type="entry name" value="Cyclophilin-like_dom_sf"/>
</dbReference>
<organism evidence="6 7">
    <name type="scientific">Pedobacter jeongneungensis</name>
    <dbReference type="NCBI Taxonomy" id="947309"/>
    <lineage>
        <taxon>Bacteria</taxon>
        <taxon>Pseudomonadati</taxon>
        <taxon>Bacteroidota</taxon>
        <taxon>Sphingobacteriia</taxon>
        <taxon>Sphingobacteriales</taxon>
        <taxon>Sphingobacteriaceae</taxon>
        <taxon>Pedobacter</taxon>
    </lineage>
</organism>
<reference evidence="7" key="1">
    <citation type="journal article" date="2019" name="Int. J. Syst. Evol. Microbiol.">
        <title>The Global Catalogue of Microorganisms (GCM) 10K type strain sequencing project: providing services to taxonomists for standard genome sequencing and annotation.</title>
        <authorList>
            <consortium name="The Broad Institute Genomics Platform"/>
            <consortium name="The Broad Institute Genome Sequencing Center for Infectious Disease"/>
            <person name="Wu L."/>
            <person name="Ma J."/>
        </authorList>
    </citation>
    <scope>NUCLEOTIDE SEQUENCE [LARGE SCALE GENOMIC DNA]</scope>
    <source>
        <strain evidence="7">JCM 17626</strain>
    </source>
</reference>
<dbReference type="SUPFAM" id="SSF160467">
    <property type="entry name" value="PH0987 N-terminal domain-like"/>
    <property type="match status" value="1"/>
</dbReference>
<feature type="domain" description="Carboxyltransferase" evidence="5">
    <location>
        <begin position="20"/>
        <end position="230"/>
    </location>
</feature>
<dbReference type="Proteomes" id="UP001501772">
    <property type="component" value="Unassembled WGS sequence"/>
</dbReference>
<evidence type="ECO:0000259" key="5">
    <source>
        <dbReference type="SMART" id="SM00796"/>
    </source>
</evidence>
<dbReference type="SUPFAM" id="SSF50891">
    <property type="entry name" value="Cyclophilin-like"/>
    <property type="match status" value="1"/>
</dbReference>
<dbReference type="InterPro" id="IPR010016">
    <property type="entry name" value="PxpB"/>
</dbReference>
<evidence type="ECO:0000256" key="3">
    <source>
        <dbReference type="ARBA" id="ARBA00022840"/>
    </source>
</evidence>
<protein>
    <submittedName>
        <fullName evidence="6">5-oxoprolinase subunit B</fullName>
    </submittedName>
</protein>
<keyword evidence="1" id="KW-0547">Nucleotide-binding</keyword>
<dbReference type="Gene3D" id="2.40.100.10">
    <property type="entry name" value="Cyclophilin-like"/>
    <property type="match status" value="1"/>
</dbReference>
<evidence type="ECO:0000313" key="6">
    <source>
        <dbReference type="EMBL" id="GAA4202564.1"/>
    </source>
</evidence>
<accession>A0ABP8BBR7</accession>
<dbReference type="Gene3D" id="3.30.1360.40">
    <property type="match status" value="1"/>
</dbReference>
<sequence length="259" mass="28340">MTRFIDMAEQCAYFSADYPVNIYALSEQSVTVEFGTIISEELLNLITGFNQFLVQNPFPGLITTVPAYASLTVFFDPLVVIASDLPGKFSFDKVSQYLKKIGCAKREESYTRSDTIVIPVCYGGDFGPDISAVAQTNHLSTKEVIDIHASGLYTVFMIGFVPGFAYMGGMDTRLTTPRKAVPDAKIPAGAVGIAGGQTGIYPMETPGGWQIIGRTPLKMFDVSRSQPSLLKGGDQVTFKSVGTDEFNTMLQNEYENQHY</sequence>
<comment type="caution">
    <text evidence="6">The sequence shown here is derived from an EMBL/GenBank/DDBJ whole genome shotgun (WGS) entry which is preliminary data.</text>
</comment>
<dbReference type="NCBIfam" id="TIGR00370">
    <property type="entry name" value="5-oxoprolinase subunit PxpB"/>
    <property type="match status" value="1"/>
</dbReference>
<keyword evidence="3" id="KW-0067">ATP-binding</keyword>
<dbReference type="PANTHER" id="PTHR34698:SF2">
    <property type="entry name" value="5-OXOPROLINASE SUBUNIT B"/>
    <property type="match status" value="1"/>
</dbReference>
<evidence type="ECO:0000256" key="1">
    <source>
        <dbReference type="ARBA" id="ARBA00022741"/>
    </source>
</evidence>
<dbReference type="Pfam" id="PF02682">
    <property type="entry name" value="CT_C_D"/>
    <property type="match status" value="1"/>
</dbReference>
<evidence type="ECO:0000256" key="4">
    <source>
        <dbReference type="SAM" id="Phobius"/>
    </source>
</evidence>
<keyword evidence="4" id="KW-0472">Membrane</keyword>
<proteinExistence type="predicted"/>
<dbReference type="RefSeq" id="WP_344851081.1">
    <property type="nucleotide sequence ID" value="NZ_BAABBY010000004.1"/>
</dbReference>
<evidence type="ECO:0000313" key="7">
    <source>
        <dbReference type="Proteomes" id="UP001501772"/>
    </source>
</evidence>
<keyword evidence="7" id="KW-1185">Reference proteome</keyword>
<feature type="transmembrane region" description="Helical" evidence="4">
    <location>
        <begin position="150"/>
        <end position="169"/>
    </location>
</feature>
<evidence type="ECO:0000256" key="2">
    <source>
        <dbReference type="ARBA" id="ARBA00022801"/>
    </source>
</evidence>
<dbReference type="PANTHER" id="PTHR34698">
    <property type="entry name" value="5-OXOPROLINASE SUBUNIT B"/>
    <property type="match status" value="1"/>
</dbReference>
<dbReference type="SMART" id="SM00796">
    <property type="entry name" value="AHS1"/>
    <property type="match status" value="1"/>
</dbReference>
<name>A0ABP8BBR7_9SPHI</name>
<dbReference type="EMBL" id="BAABBY010000004">
    <property type="protein sequence ID" value="GAA4202564.1"/>
    <property type="molecule type" value="Genomic_DNA"/>
</dbReference>
<dbReference type="InterPro" id="IPR003833">
    <property type="entry name" value="CT_C_D"/>
</dbReference>
<keyword evidence="2" id="KW-0378">Hydrolase</keyword>